<evidence type="ECO:0000313" key="7">
    <source>
        <dbReference type="Proteomes" id="UP001597083"/>
    </source>
</evidence>
<dbReference type="Gene3D" id="3.20.20.30">
    <property type="entry name" value="Luciferase-like domain"/>
    <property type="match status" value="1"/>
</dbReference>
<dbReference type="EMBL" id="JBHTIR010002378">
    <property type="protein sequence ID" value="MFD0853695.1"/>
    <property type="molecule type" value="Genomic_DNA"/>
</dbReference>
<dbReference type="PANTHER" id="PTHR42847:SF8">
    <property type="entry name" value="CONSERVED PROTEIN"/>
    <property type="match status" value="1"/>
</dbReference>
<dbReference type="InterPro" id="IPR050172">
    <property type="entry name" value="SsuD_RutA_monooxygenase"/>
</dbReference>
<comment type="caution">
    <text evidence="6">The sequence shown here is derived from an EMBL/GenBank/DDBJ whole genome shotgun (WGS) entry which is preliminary data.</text>
</comment>
<keyword evidence="1" id="KW-0285">Flavoprotein</keyword>
<dbReference type="SUPFAM" id="SSF51679">
    <property type="entry name" value="Bacterial luciferase-like"/>
    <property type="match status" value="1"/>
</dbReference>
<keyword evidence="2" id="KW-0288">FMN</keyword>
<dbReference type="Proteomes" id="UP001597083">
    <property type="component" value="Unassembled WGS sequence"/>
</dbReference>
<dbReference type="Pfam" id="PF00296">
    <property type="entry name" value="Bac_luciferase"/>
    <property type="match status" value="1"/>
</dbReference>
<organism evidence="6 7">
    <name type="scientific">Actinomadura adrarensis</name>
    <dbReference type="NCBI Taxonomy" id="1819600"/>
    <lineage>
        <taxon>Bacteria</taxon>
        <taxon>Bacillati</taxon>
        <taxon>Actinomycetota</taxon>
        <taxon>Actinomycetes</taxon>
        <taxon>Streptosporangiales</taxon>
        <taxon>Thermomonosporaceae</taxon>
        <taxon>Actinomadura</taxon>
    </lineage>
</organism>
<name>A0ABW3CIG3_9ACTN</name>
<accession>A0ABW3CIG3</accession>
<dbReference type="InterPro" id="IPR036661">
    <property type="entry name" value="Luciferase-like_sf"/>
</dbReference>
<evidence type="ECO:0000256" key="3">
    <source>
        <dbReference type="ARBA" id="ARBA00023002"/>
    </source>
</evidence>
<keyword evidence="4" id="KW-0503">Monooxygenase</keyword>
<gene>
    <name evidence="6" type="ORF">ACFQ07_15765</name>
</gene>
<evidence type="ECO:0000256" key="1">
    <source>
        <dbReference type="ARBA" id="ARBA00022630"/>
    </source>
</evidence>
<keyword evidence="3" id="KW-0560">Oxidoreductase</keyword>
<feature type="domain" description="Luciferase-like" evidence="5">
    <location>
        <begin position="22"/>
        <end position="118"/>
    </location>
</feature>
<proteinExistence type="predicted"/>
<evidence type="ECO:0000313" key="6">
    <source>
        <dbReference type="EMBL" id="MFD0853695.1"/>
    </source>
</evidence>
<evidence type="ECO:0000256" key="4">
    <source>
        <dbReference type="ARBA" id="ARBA00023033"/>
    </source>
</evidence>
<keyword evidence="7" id="KW-1185">Reference proteome</keyword>
<feature type="non-terminal residue" evidence="6">
    <location>
        <position position="119"/>
    </location>
</feature>
<sequence length="119" mass="12825">MRIGLQVPSFTFPGGPEQIGPTFGRIARDADHAGLHSLWVMDHFFQIQMVGPPEDPMLEAYTALSYAAGLTENITLGTLVTGVTYRHPGILVKTVTTLDVLSGGRAWLGIGAAWNDEES</sequence>
<reference evidence="7" key="1">
    <citation type="journal article" date="2019" name="Int. J. Syst. Evol. Microbiol.">
        <title>The Global Catalogue of Microorganisms (GCM) 10K type strain sequencing project: providing services to taxonomists for standard genome sequencing and annotation.</title>
        <authorList>
            <consortium name="The Broad Institute Genomics Platform"/>
            <consortium name="The Broad Institute Genome Sequencing Center for Infectious Disease"/>
            <person name="Wu L."/>
            <person name="Ma J."/>
        </authorList>
    </citation>
    <scope>NUCLEOTIDE SEQUENCE [LARGE SCALE GENOMIC DNA]</scope>
    <source>
        <strain evidence="7">JCM 31696</strain>
    </source>
</reference>
<dbReference type="PANTHER" id="PTHR42847">
    <property type="entry name" value="ALKANESULFONATE MONOOXYGENASE"/>
    <property type="match status" value="1"/>
</dbReference>
<dbReference type="InterPro" id="IPR011251">
    <property type="entry name" value="Luciferase-like_dom"/>
</dbReference>
<evidence type="ECO:0000259" key="5">
    <source>
        <dbReference type="Pfam" id="PF00296"/>
    </source>
</evidence>
<evidence type="ECO:0000256" key="2">
    <source>
        <dbReference type="ARBA" id="ARBA00022643"/>
    </source>
</evidence>
<protein>
    <submittedName>
        <fullName evidence="6">LLM class flavin-dependent oxidoreductase</fullName>
    </submittedName>
</protein>